<reference evidence="2 3" key="1">
    <citation type="submission" date="2018-10" db="EMBL/GenBank/DDBJ databases">
        <title>Bacillus Keqinensis sp. nov., a moderately halophilic bacterium isolated from a saline-alkaline lake.</title>
        <authorList>
            <person name="Wang H."/>
        </authorList>
    </citation>
    <scope>NUCLEOTIDE SEQUENCE [LARGE SCALE GENOMIC DNA]</scope>
    <source>
        <strain evidence="2 3">KQ-3</strain>
    </source>
</reference>
<keyword evidence="1" id="KW-0472">Membrane</keyword>
<keyword evidence="1" id="KW-0812">Transmembrane</keyword>
<feature type="transmembrane region" description="Helical" evidence="1">
    <location>
        <begin position="29"/>
        <end position="52"/>
    </location>
</feature>
<keyword evidence="3" id="KW-1185">Reference proteome</keyword>
<evidence type="ECO:0000313" key="2">
    <source>
        <dbReference type="EMBL" id="RNA67658.1"/>
    </source>
</evidence>
<protein>
    <submittedName>
        <fullName evidence="2">DUF624 domain-containing protein</fullName>
    </submittedName>
</protein>
<dbReference type="Proteomes" id="UP000278746">
    <property type="component" value="Unassembled WGS sequence"/>
</dbReference>
<gene>
    <name evidence="2" type="ORF">EBO34_13130</name>
</gene>
<dbReference type="OrthoDB" id="9814991at2"/>
<organism evidence="2 3">
    <name type="scientific">Alteribacter keqinensis</name>
    <dbReference type="NCBI Taxonomy" id="2483800"/>
    <lineage>
        <taxon>Bacteria</taxon>
        <taxon>Bacillati</taxon>
        <taxon>Bacillota</taxon>
        <taxon>Bacilli</taxon>
        <taxon>Bacillales</taxon>
        <taxon>Bacillaceae</taxon>
        <taxon>Alteribacter</taxon>
    </lineage>
</organism>
<dbReference type="Pfam" id="PF04854">
    <property type="entry name" value="DUF624"/>
    <property type="match status" value="1"/>
</dbReference>
<accession>A0A3M7TQ25</accession>
<feature type="transmembrane region" description="Helical" evidence="1">
    <location>
        <begin position="76"/>
        <end position="98"/>
    </location>
</feature>
<dbReference type="EMBL" id="RHIB01000002">
    <property type="protein sequence ID" value="RNA67658.1"/>
    <property type="molecule type" value="Genomic_DNA"/>
</dbReference>
<feature type="transmembrane region" description="Helical" evidence="1">
    <location>
        <begin position="153"/>
        <end position="186"/>
    </location>
</feature>
<feature type="transmembrane region" description="Helical" evidence="1">
    <location>
        <begin position="104"/>
        <end position="132"/>
    </location>
</feature>
<comment type="caution">
    <text evidence="2">The sequence shown here is derived from an EMBL/GenBank/DDBJ whole genome shotgun (WGS) entry which is preliminary data.</text>
</comment>
<proteinExistence type="predicted"/>
<dbReference type="InterPro" id="IPR006938">
    <property type="entry name" value="DUF624"/>
</dbReference>
<evidence type="ECO:0000256" key="1">
    <source>
        <dbReference type="SAM" id="Phobius"/>
    </source>
</evidence>
<name>A0A3M7TQ25_9BACI</name>
<dbReference type="AlphaFoldDB" id="A0A3M7TQ25"/>
<sequence>MAMKQAMTVFYRSIFDTYQHLWTLVWATMLWWICILPVVTSGPATAGLFYVVKKIRNGEPAVPGDFFKGAHKYKGIGLKISCCSIFITVPGGIYFFILLGTGSFIAYFTAMIILYMVLMWFLLLLYVMPLMVEQDIHSLSLLLKRSFRLLSENYLFTINMALYLLLLTFFSTVITIIMAVWAGWIAKNAYNALIFLLHKHEVADYEFSGDVSWKGAWRTWK</sequence>
<evidence type="ECO:0000313" key="3">
    <source>
        <dbReference type="Proteomes" id="UP000278746"/>
    </source>
</evidence>
<keyword evidence="1" id="KW-1133">Transmembrane helix</keyword>